<accession>X0T0F7</accession>
<dbReference type="Gene3D" id="2.160.20.10">
    <property type="entry name" value="Single-stranded right-handed beta-helix, Pectin lyase-like"/>
    <property type="match status" value="2"/>
</dbReference>
<proteinExistence type="predicted"/>
<gene>
    <name evidence="2" type="ORF">S01H1_06513</name>
</gene>
<feature type="non-terminal residue" evidence="2">
    <location>
        <position position="1"/>
    </location>
</feature>
<evidence type="ECO:0000259" key="1">
    <source>
        <dbReference type="Pfam" id="PF19190"/>
    </source>
</evidence>
<dbReference type="InterPro" id="IPR011050">
    <property type="entry name" value="Pectin_lyase_fold/virulence"/>
</dbReference>
<dbReference type="Pfam" id="PF19190">
    <property type="entry name" value="BACON_2"/>
    <property type="match status" value="1"/>
</dbReference>
<dbReference type="InterPro" id="IPR024361">
    <property type="entry name" value="BACON"/>
</dbReference>
<sequence>GTDYAPTIAYSTFAENSVGIVLYAYSGNITSSIHDNTFTANYQGLQAYGGGGSICALPILSNNAFNDHTDYPIVLSEAFPTYSGNSFSNNAHSAIALSGSFSCNGTWHQVSTFPYVAITDISVPSGATVTLPPGLVVKFLYSVDLAVYGTLDLQGTSGSPVVFTSFNDDTGGDTNNNSTSPGPNDWGSILLYNSNTTFDYAIVKYASTGLFVRNDSGTDYAPTIAYSTFAENSVGIVLYAYSGNITSSIHDNTFTANNYGLTANGGSGYALPTVSDNDIFGNTEYGLYNGTSSQTVIAEGNWWGDVSGPKHPTVNPGGQGNAVSDDVDFVPWLPSPNFPPALQVIPTVLDFGTITTELTFDIRNSGGGALNWTIEEQTTWLGAQSASGDTGGDGIYTGSGYETVAAVAGRLGLRETVHNTVITVTSNGGNVVLPVSIIVGPLPGSLSLIAASAFDVSHSLAGFAQVDNPQTSGYEFYR</sequence>
<dbReference type="SMART" id="SM00710">
    <property type="entry name" value="PbH1"/>
    <property type="match status" value="6"/>
</dbReference>
<reference evidence="2" key="1">
    <citation type="journal article" date="2014" name="Front. Microbiol.">
        <title>High frequency of phylogenetically diverse reductive dehalogenase-homologous genes in deep subseafloor sedimentary metagenomes.</title>
        <authorList>
            <person name="Kawai M."/>
            <person name="Futagami T."/>
            <person name="Toyoda A."/>
            <person name="Takaki Y."/>
            <person name="Nishi S."/>
            <person name="Hori S."/>
            <person name="Arai W."/>
            <person name="Tsubouchi T."/>
            <person name="Morono Y."/>
            <person name="Uchiyama I."/>
            <person name="Ito T."/>
            <person name="Fujiyama A."/>
            <person name="Inagaki F."/>
            <person name="Takami H."/>
        </authorList>
    </citation>
    <scope>NUCLEOTIDE SEQUENCE</scope>
    <source>
        <strain evidence="2">Expedition CK06-06</strain>
    </source>
</reference>
<name>X0T0F7_9ZZZZ</name>
<dbReference type="InterPro" id="IPR012334">
    <property type="entry name" value="Pectin_lyas_fold"/>
</dbReference>
<evidence type="ECO:0000313" key="2">
    <source>
        <dbReference type="EMBL" id="GAF81657.1"/>
    </source>
</evidence>
<protein>
    <recommendedName>
        <fullName evidence="1">BACON domain-containing protein</fullName>
    </recommendedName>
</protein>
<organism evidence="2">
    <name type="scientific">marine sediment metagenome</name>
    <dbReference type="NCBI Taxonomy" id="412755"/>
    <lineage>
        <taxon>unclassified sequences</taxon>
        <taxon>metagenomes</taxon>
        <taxon>ecological metagenomes</taxon>
    </lineage>
</organism>
<feature type="non-terminal residue" evidence="2">
    <location>
        <position position="478"/>
    </location>
</feature>
<comment type="caution">
    <text evidence="2">The sequence shown here is derived from an EMBL/GenBank/DDBJ whole genome shotgun (WGS) entry which is preliminary data.</text>
</comment>
<dbReference type="InterPro" id="IPR006626">
    <property type="entry name" value="PbH1"/>
</dbReference>
<dbReference type="AlphaFoldDB" id="X0T0F7"/>
<feature type="domain" description="BACON" evidence="1">
    <location>
        <begin position="342"/>
        <end position="397"/>
    </location>
</feature>
<dbReference type="EMBL" id="BARS01003358">
    <property type="protein sequence ID" value="GAF81657.1"/>
    <property type="molecule type" value="Genomic_DNA"/>
</dbReference>
<dbReference type="SUPFAM" id="SSF51126">
    <property type="entry name" value="Pectin lyase-like"/>
    <property type="match status" value="1"/>
</dbReference>